<dbReference type="OrthoDB" id="3886018at2759"/>
<dbReference type="InterPro" id="IPR029167">
    <property type="entry name" value="Mug117"/>
</dbReference>
<feature type="region of interest" description="Disordered" evidence="1">
    <location>
        <begin position="44"/>
        <end position="300"/>
    </location>
</feature>
<gene>
    <name evidence="3" type="ORF">FALBO_13466</name>
</gene>
<feature type="chain" id="PRO_5034171082" evidence="2">
    <location>
        <begin position="22"/>
        <end position="806"/>
    </location>
</feature>
<organism evidence="3 4">
    <name type="scientific">Fusarium albosuccineum</name>
    <dbReference type="NCBI Taxonomy" id="1237068"/>
    <lineage>
        <taxon>Eukaryota</taxon>
        <taxon>Fungi</taxon>
        <taxon>Dikarya</taxon>
        <taxon>Ascomycota</taxon>
        <taxon>Pezizomycotina</taxon>
        <taxon>Sordariomycetes</taxon>
        <taxon>Hypocreomycetidae</taxon>
        <taxon>Hypocreales</taxon>
        <taxon>Nectriaceae</taxon>
        <taxon>Fusarium</taxon>
        <taxon>Fusarium decemcellulare species complex</taxon>
    </lineage>
</organism>
<keyword evidence="4" id="KW-1185">Reference proteome</keyword>
<comment type="caution">
    <text evidence="3">The sequence shown here is derived from an EMBL/GenBank/DDBJ whole genome shotgun (WGS) entry which is preliminary data.</text>
</comment>
<feature type="region of interest" description="Disordered" evidence="1">
    <location>
        <begin position="470"/>
        <end position="567"/>
    </location>
</feature>
<feature type="compositionally biased region" description="Basic and acidic residues" evidence="1">
    <location>
        <begin position="349"/>
        <end position="358"/>
    </location>
</feature>
<sequence>MAPLWKLSVLALYLAAPLSGAAEEQPGDGYLVGRQDVVQTPGIYNTTTTAPADTTTSELPVDVSTTSTEASTTSDEVVPAPESSTETTQTEITSSDILVETSETSTDIPVDTTTTTTSEALADTTTTTEALPETTTTTDVPVDTTTTTDLPVDTTSTEVPGGTTTTTEAPVDTTTTTAAQEQASETSTETTIEPPAETTTTSEAPTETSETSEEAPETTTQPGETTEDSGPTTEVKDETTTENPGQTSDVPSTTSAQETTAGPEVVTGDDGAIATFVPEQDPEYSDLTSTTTTTDDDGGPLVIFPGGWFWKPSGPNLPNILPPAPTNPPVGGGGGGGGEGEGEGEEEDKDKTTYKEESTQESTAEATAESTTESTTETSTEACTATEVPDCTRTISYISVDGTQVATEFGDCPTVASCATATQATATTTISPDFPWVGDFEYEEDESIAEDAETAPVEDQTDEFYEEEFDGLGYDDTDNSTDTATTETATSIDTATSSDTATSEAETTNDTATSETSTETEETTTTETSEFTSTPSTLITTTRSSEQSSDTTTDMITSTETTAPATTTEATRTYFPCVVRAGPNVPDPYCQCETTVEGKHYVVSTSLVSNACDSYTEFPSTVNPATEAPPPTEAPIEEPCTQTVDGTVLAYSSYKLVYNKVWSDVTVTNTRGLGDPSTVATPVPTQTDVNHDGSDICSSSDKNVRNALGGACQETIDKFEDDTIYGGYTSRYSRMGSILKALTFGKAGCTVQFECKDYGIGTSGKLIKEARAKAKDEGMERCGNIFLSNSCKIHVDYCTNCHNDGP</sequence>
<accession>A0A8H4KYR9</accession>
<name>A0A8H4KYR9_9HYPO</name>
<proteinExistence type="predicted"/>
<evidence type="ECO:0000313" key="4">
    <source>
        <dbReference type="Proteomes" id="UP000554235"/>
    </source>
</evidence>
<dbReference type="Proteomes" id="UP000554235">
    <property type="component" value="Unassembled WGS sequence"/>
</dbReference>
<feature type="compositionally biased region" description="Polar residues" evidence="1">
    <location>
        <begin position="241"/>
        <end position="260"/>
    </location>
</feature>
<feature type="compositionally biased region" description="Acidic residues" evidence="1">
    <location>
        <begin position="470"/>
        <end position="479"/>
    </location>
</feature>
<feature type="compositionally biased region" description="Low complexity" evidence="1">
    <location>
        <begin position="360"/>
        <end position="383"/>
    </location>
</feature>
<evidence type="ECO:0000256" key="2">
    <source>
        <dbReference type="SAM" id="SignalP"/>
    </source>
</evidence>
<keyword evidence="2" id="KW-0732">Signal</keyword>
<dbReference type="EMBL" id="JAADYS010002090">
    <property type="protein sequence ID" value="KAF4459772.1"/>
    <property type="molecule type" value="Genomic_DNA"/>
</dbReference>
<feature type="signal peptide" evidence="2">
    <location>
        <begin position="1"/>
        <end position="21"/>
    </location>
</feature>
<dbReference type="Pfam" id="PF15474">
    <property type="entry name" value="MU117"/>
    <property type="match status" value="1"/>
</dbReference>
<dbReference type="AlphaFoldDB" id="A0A8H4KYR9"/>
<feature type="compositionally biased region" description="Low complexity" evidence="1">
    <location>
        <begin position="525"/>
        <end position="567"/>
    </location>
</feature>
<feature type="compositionally biased region" description="Low complexity" evidence="1">
    <location>
        <begin position="46"/>
        <end position="95"/>
    </location>
</feature>
<evidence type="ECO:0000256" key="1">
    <source>
        <dbReference type="SAM" id="MobiDB-lite"/>
    </source>
</evidence>
<protein>
    <submittedName>
        <fullName evidence="3">Uncharacterized protein</fullName>
    </submittedName>
</protein>
<evidence type="ECO:0000313" key="3">
    <source>
        <dbReference type="EMBL" id="KAF4459772.1"/>
    </source>
</evidence>
<feature type="compositionally biased region" description="Low complexity" evidence="1">
    <location>
        <begin position="480"/>
        <end position="517"/>
    </location>
</feature>
<feature type="compositionally biased region" description="Low complexity" evidence="1">
    <location>
        <begin position="103"/>
        <end position="209"/>
    </location>
</feature>
<feature type="region of interest" description="Disordered" evidence="1">
    <location>
        <begin position="315"/>
        <end position="383"/>
    </location>
</feature>
<feature type="compositionally biased region" description="Gly residues" evidence="1">
    <location>
        <begin position="330"/>
        <end position="339"/>
    </location>
</feature>
<reference evidence="3 4" key="1">
    <citation type="submission" date="2020-01" db="EMBL/GenBank/DDBJ databases">
        <title>Identification and distribution of gene clusters putatively required for synthesis of sphingolipid metabolism inhibitors in phylogenetically diverse species of the filamentous fungus Fusarium.</title>
        <authorList>
            <person name="Kim H.-S."/>
            <person name="Busman M."/>
            <person name="Brown D.W."/>
            <person name="Divon H."/>
            <person name="Uhlig S."/>
            <person name="Proctor R.H."/>
        </authorList>
    </citation>
    <scope>NUCLEOTIDE SEQUENCE [LARGE SCALE GENOMIC DNA]</scope>
    <source>
        <strain evidence="3 4">NRRL 20459</strain>
    </source>
</reference>